<dbReference type="PROSITE" id="PS51375">
    <property type="entry name" value="PPR"/>
    <property type="match status" value="1"/>
</dbReference>
<dbReference type="PANTHER" id="PTHR47880">
    <property type="entry name" value="OS05G0353300 PROTEIN"/>
    <property type="match status" value="1"/>
</dbReference>
<feature type="repeat" description="PPR" evidence="2">
    <location>
        <begin position="410"/>
        <end position="444"/>
    </location>
</feature>
<evidence type="ECO:0000256" key="2">
    <source>
        <dbReference type="PROSITE-ProRule" id="PRU00708"/>
    </source>
</evidence>
<dbReference type="Gene3D" id="1.25.40.10">
    <property type="entry name" value="Tetratricopeptide repeat domain"/>
    <property type="match status" value="2"/>
</dbReference>
<evidence type="ECO:0000256" key="1">
    <source>
        <dbReference type="ARBA" id="ARBA00022737"/>
    </source>
</evidence>
<protein>
    <recommendedName>
        <fullName evidence="5">Pentatricopeptide repeat-containing protein</fullName>
    </recommendedName>
</protein>
<keyword evidence="1" id="KW-0677">Repeat</keyword>
<dbReference type="InterPro" id="IPR002885">
    <property type="entry name" value="PPR_rpt"/>
</dbReference>
<keyword evidence="4" id="KW-1185">Reference proteome</keyword>
<organism evidence="3 4">
    <name type="scientific">Eruca vesicaria subsp. sativa</name>
    <name type="common">Garden rocket</name>
    <name type="synonym">Eruca sativa</name>
    <dbReference type="NCBI Taxonomy" id="29727"/>
    <lineage>
        <taxon>Eukaryota</taxon>
        <taxon>Viridiplantae</taxon>
        <taxon>Streptophyta</taxon>
        <taxon>Embryophyta</taxon>
        <taxon>Tracheophyta</taxon>
        <taxon>Spermatophyta</taxon>
        <taxon>Magnoliopsida</taxon>
        <taxon>eudicotyledons</taxon>
        <taxon>Gunneridae</taxon>
        <taxon>Pentapetalae</taxon>
        <taxon>rosids</taxon>
        <taxon>malvids</taxon>
        <taxon>Brassicales</taxon>
        <taxon>Brassicaceae</taxon>
        <taxon>Brassiceae</taxon>
        <taxon>Eruca</taxon>
    </lineage>
</organism>
<evidence type="ECO:0008006" key="5">
    <source>
        <dbReference type="Google" id="ProtNLM"/>
    </source>
</evidence>
<dbReference type="Proteomes" id="UP001642260">
    <property type="component" value="Unassembled WGS sequence"/>
</dbReference>
<accession>A0ABC8IVY8</accession>
<sequence>MAIARGGVTTSLTHLHLTFPPPISLRRTLTAKPTSRIITCNLKFHHAAGKFRSSSHRSVELDQFITSEEEEGEAEEIGDGFFEAIEELERMNREPSDILEEMNHRLSPRELQLMLVYFAQEGRDSWCALEVFEWLKKEDRVDEEMMELMVSIMCGWVRKLVEEECGVGEVLELLIDMECVGLRPGFSMMEKVIALYCEMGKKENAVLFVKEVLRRRDGFGFSVVVGSEGRKGGPSGYLAWKMMVDGDYKKAVDLVVDLRHSGLKPEAYSYLIAMTAIVKELNSLGKTLRELKRYTRAGLVTEIDDHDRLLIEKYQSELISRGLELASWAIQEGQENESIVGAVHERLLAMYICAGRGPEAEKQLWEMKFAGREPEADLNDIVMAICASQKEVDAVSRLLTRVEFMGSERKKKTLSWLLRGYVKGGHFEEASETLVTMIDSGLCPEYIDRVAVMQGMTRKIQRPRDVEAYMGLCKKLFDAGLVGPCLVYMYLDKYKMWIVKMM</sequence>
<dbReference type="EMBL" id="CAKOAT010000002">
    <property type="protein sequence ID" value="CAH8282532.1"/>
    <property type="molecule type" value="Genomic_DNA"/>
</dbReference>
<comment type="caution">
    <text evidence="3">The sequence shown here is derived from an EMBL/GenBank/DDBJ whole genome shotgun (WGS) entry which is preliminary data.</text>
</comment>
<dbReference type="PANTHER" id="PTHR47880:SF1">
    <property type="entry name" value="OS05G0353300 PROTEIN"/>
    <property type="match status" value="1"/>
</dbReference>
<evidence type="ECO:0000313" key="4">
    <source>
        <dbReference type="Proteomes" id="UP001642260"/>
    </source>
</evidence>
<proteinExistence type="predicted"/>
<gene>
    <name evidence="3" type="ORF">ERUC_LOCUS449</name>
</gene>
<dbReference type="NCBIfam" id="TIGR00756">
    <property type="entry name" value="PPR"/>
    <property type="match status" value="1"/>
</dbReference>
<dbReference type="AlphaFoldDB" id="A0ABC8IVY8"/>
<reference evidence="3 4" key="1">
    <citation type="submission" date="2022-03" db="EMBL/GenBank/DDBJ databases">
        <authorList>
            <person name="Macdonald S."/>
            <person name="Ahmed S."/>
            <person name="Newling K."/>
        </authorList>
    </citation>
    <scope>NUCLEOTIDE SEQUENCE [LARGE SCALE GENOMIC DNA]</scope>
</reference>
<evidence type="ECO:0000313" key="3">
    <source>
        <dbReference type="EMBL" id="CAH8282532.1"/>
    </source>
</evidence>
<name>A0ABC8IVY8_ERUVS</name>
<dbReference type="InterPro" id="IPR011990">
    <property type="entry name" value="TPR-like_helical_dom_sf"/>
</dbReference>